<dbReference type="SUPFAM" id="SSF53756">
    <property type="entry name" value="UDP-Glycosyltransferase/glycogen phosphorylase"/>
    <property type="match status" value="1"/>
</dbReference>
<evidence type="ECO:0000313" key="2">
    <source>
        <dbReference type="EMBL" id="CRH04533.1"/>
    </source>
</evidence>
<accession>A0A1S7LDN8</accession>
<name>A0A1S7LDN8_MAGMO</name>
<proteinExistence type="predicted"/>
<reference evidence="2" key="1">
    <citation type="submission" date="2015-04" db="EMBL/GenBank/DDBJ databases">
        <authorList>
            <person name="Syromyatnikov M.Y."/>
            <person name="Popov V.N."/>
        </authorList>
    </citation>
    <scope>NUCLEOTIDE SEQUENCE</scope>
    <source>
        <strain evidence="2">MO-1</strain>
    </source>
</reference>
<sequence>MQAQLRILVLASLKSQPKLGSMLQALAQQAEIVAAGPGNGDLDLPFATMGCGDTSAVESILDALPENFTPDAVLCLETGNFYPQGLIGCETPCFYYAMDPQLNIHWQTEYSKLFDAVFTPSPSYEEPLRRYGHPAVYWQPLGIEPALFNNQGLERDLDVAFVGEFHADSHPQRHQLRRMMMEQGLNVLFEKPHSDEQIAALYNRARVVLHQGEKSDYSVRPLQAAACGAVPCSSDMEGLATFLQPDQACLTYSDPHTLMHQLENLLANSDRWQQLSSKAQKSAVQGHWPQVIDQLLQRIQPFIGQKRFHFPEQERMKAHAFVYHTRGFGGRGIRMLNAMQEHYPHDVELPLLKALTYLNSNLYLEAAKELDSLLTLKDKKLPSAFIEQISDVLVNTFELAGYIEGAIHAAEAIPQPSPAQRSRLLRLIGRSENQVPYSVIKKLAPHRSVPEQRAY</sequence>
<dbReference type="EMBL" id="LO017727">
    <property type="protein sequence ID" value="CRH04533.1"/>
    <property type="molecule type" value="Genomic_DNA"/>
</dbReference>
<dbReference type="AlphaFoldDB" id="A0A1S7LDN8"/>
<protein>
    <recommendedName>
        <fullName evidence="1">Spore protein YkvP/CgeB glycosyl transferase-like domain-containing protein</fullName>
    </recommendedName>
</protein>
<dbReference type="InterPro" id="IPR055259">
    <property type="entry name" value="YkvP/CgeB_Glyco_trans-like"/>
</dbReference>
<feature type="domain" description="Spore protein YkvP/CgeB glycosyl transferase-like" evidence="1">
    <location>
        <begin position="177"/>
        <end position="296"/>
    </location>
</feature>
<evidence type="ECO:0000259" key="1">
    <source>
        <dbReference type="Pfam" id="PF13524"/>
    </source>
</evidence>
<dbReference type="Gene3D" id="3.40.50.2000">
    <property type="entry name" value="Glycogen Phosphorylase B"/>
    <property type="match status" value="1"/>
</dbReference>
<organism evidence="2">
    <name type="scientific">Magnetococcus massalia (strain MO-1)</name>
    <dbReference type="NCBI Taxonomy" id="451514"/>
    <lineage>
        <taxon>Bacteria</taxon>
        <taxon>Pseudomonadati</taxon>
        <taxon>Pseudomonadota</taxon>
        <taxon>Magnetococcia</taxon>
        <taxon>Magnetococcales</taxon>
        <taxon>Magnetococcaceae</taxon>
        <taxon>Magnetococcus</taxon>
    </lineage>
</organism>
<dbReference type="Pfam" id="PF13524">
    <property type="entry name" value="Glyco_trans_1_2"/>
    <property type="match status" value="1"/>
</dbReference>
<gene>
    <name evidence="2" type="ORF">MAGMO_0320</name>
</gene>